<evidence type="ECO:0000313" key="5">
    <source>
        <dbReference type="Proteomes" id="UP001434883"/>
    </source>
</evidence>
<reference evidence="4 5" key="1">
    <citation type="submission" date="2021-06" db="EMBL/GenBank/DDBJ databases">
        <authorList>
            <person name="Palmer J.M."/>
        </authorList>
    </citation>
    <scope>NUCLEOTIDE SEQUENCE [LARGE SCALE GENOMIC DNA]</scope>
    <source>
        <strain evidence="4 5">XC_2019</strain>
        <tissue evidence="4">Muscle</tissue>
    </source>
</reference>
<dbReference type="PRINTS" id="PR01415">
    <property type="entry name" value="ANKYRIN"/>
</dbReference>
<dbReference type="PANTHER" id="PTHR24173:SF83">
    <property type="entry name" value="SOCS BOX DOMAIN-CONTAINING PROTEIN"/>
    <property type="match status" value="1"/>
</dbReference>
<feature type="repeat" description="ANK" evidence="3">
    <location>
        <begin position="34"/>
        <end position="66"/>
    </location>
</feature>
<keyword evidence="1" id="KW-0677">Repeat</keyword>
<evidence type="ECO:0000256" key="1">
    <source>
        <dbReference type="ARBA" id="ARBA00022737"/>
    </source>
</evidence>
<dbReference type="EMBL" id="JAHRIN010053555">
    <property type="protein sequence ID" value="MEQ2210536.1"/>
    <property type="molecule type" value="Genomic_DNA"/>
</dbReference>
<evidence type="ECO:0000313" key="4">
    <source>
        <dbReference type="EMBL" id="MEQ2210536.1"/>
    </source>
</evidence>
<evidence type="ECO:0000256" key="2">
    <source>
        <dbReference type="ARBA" id="ARBA00023043"/>
    </source>
</evidence>
<protein>
    <submittedName>
        <fullName evidence="4">Uncharacterized protein</fullName>
    </submittedName>
</protein>
<dbReference type="SUPFAM" id="SSF48403">
    <property type="entry name" value="Ankyrin repeat"/>
    <property type="match status" value="1"/>
</dbReference>
<sequence>GEQTALHRAAVVGNTDIISALIQEGCALERQDKDGNTALHEVSWHGFSHCLKVLVKAGANVHAKNKVYYIKACKHKNVTD</sequence>
<accession>A0ABV0RRL2</accession>
<dbReference type="PANTHER" id="PTHR24173">
    <property type="entry name" value="ANKYRIN REPEAT CONTAINING"/>
    <property type="match status" value="1"/>
</dbReference>
<dbReference type="PROSITE" id="PS50297">
    <property type="entry name" value="ANK_REP_REGION"/>
    <property type="match status" value="2"/>
</dbReference>
<name>A0ABV0RRL2_9TELE</name>
<dbReference type="PROSITE" id="PS50088">
    <property type="entry name" value="ANK_REPEAT"/>
    <property type="match status" value="2"/>
</dbReference>
<dbReference type="InterPro" id="IPR002110">
    <property type="entry name" value="Ankyrin_rpt"/>
</dbReference>
<gene>
    <name evidence="4" type="ORF">XENOCAPTIV_015180</name>
</gene>
<feature type="non-terminal residue" evidence="4">
    <location>
        <position position="1"/>
    </location>
</feature>
<keyword evidence="2 3" id="KW-0040">ANK repeat</keyword>
<dbReference type="Pfam" id="PF12796">
    <property type="entry name" value="Ank_2"/>
    <property type="match status" value="1"/>
</dbReference>
<dbReference type="InterPro" id="IPR036770">
    <property type="entry name" value="Ankyrin_rpt-contain_sf"/>
</dbReference>
<organism evidence="4 5">
    <name type="scientific">Xenoophorus captivus</name>
    <dbReference type="NCBI Taxonomy" id="1517983"/>
    <lineage>
        <taxon>Eukaryota</taxon>
        <taxon>Metazoa</taxon>
        <taxon>Chordata</taxon>
        <taxon>Craniata</taxon>
        <taxon>Vertebrata</taxon>
        <taxon>Euteleostomi</taxon>
        <taxon>Actinopterygii</taxon>
        <taxon>Neopterygii</taxon>
        <taxon>Teleostei</taxon>
        <taxon>Neoteleostei</taxon>
        <taxon>Acanthomorphata</taxon>
        <taxon>Ovalentaria</taxon>
        <taxon>Atherinomorphae</taxon>
        <taxon>Cyprinodontiformes</taxon>
        <taxon>Goodeidae</taxon>
        <taxon>Xenoophorus</taxon>
    </lineage>
</organism>
<evidence type="ECO:0000256" key="3">
    <source>
        <dbReference type="PROSITE-ProRule" id="PRU00023"/>
    </source>
</evidence>
<comment type="caution">
    <text evidence="4">The sequence shown here is derived from an EMBL/GenBank/DDBJ whole genome shotgun (WGS) entry which is preliminary data.</text>
</comment>
<dbReference type="Proteomes" id="UP001434883">
    <property type="component" value="Unassembled WGS sequence"/>
</dbReference>
<dbReference type="Gene3D" id="1.25.40.20">
    <property type="entry name" value="Ankyrin repeat-containing domain"/>
    <property type="match status" value="2"/>
</dbReference>
<feature type="repeat" description="ANK" evidence="3">
    <location>
        <begin position="1"/>
        <end position="33"/>
    </location>
</feature>
<proteinExistence type="predicted"/>
<dbReference type="SMART" id="SM00248">
    <property type="entry name" value="ANK"/>
    <property type="match status" value="2"/>
</dbReference>
<keyword evidence="5" id="KW-1185">Reference proteome</keyword>